<comment type="similarity">
    <text evidence="1 7">Belongs to the glycosyl hydrolase 5 (cellulase A) family.</text>
</comment>
<reference evidence="10 11" key="1">
    <citation type="submission" date="2021-12" db="EMBL/GenBank/DDBJ databases">
        <title>Genome seq of p7.</title>
        <authorList>
            <person name="Seo T."/>
        </authorList>
    </citation>
    <scope>NUCLEOTIDE SEQUENCE [LARGE SCALE GENOMIC DNA]</scope>
    <source>
        <strain evidence="10 11">P7</strain>
    </source>
</reference>
<evidence type="ECO:0000313" key="11">
    <source>
        <dbReference type="Proteomes" id="UP001201463"/>
    </source>
</evidence>
<dbReference type="Proteomes" id="UP001201463">
    <property type="component" value="Unassembled WGS sequence"/>
</dbReference>
<evidence type="ECO:0000256" key="4">
    <source>
        <dbReference type="ARBA" id="ARBA00023277"/>
    </source>
</evidence>
<evidence type="ECO:0000256" key="1">
    <source>
        <dbReference type="ARBA" id="ARBA00005641"/>
    </source>
</evidence>
<comment type="caution">
    <text evidence="10">The sequence shown here is derived from an EMBL/GenBank/DDBJ whole genome shotgun (WGS) entry which is preliminary data.</text>
</comment>
<dbReference type="InterPro" id="IPR017853">
    <property type="entry name" value="GH"/>
</dbReference>
<proteinExistence type="inferred from homology"/>
<evidence type="ECO:0000256" key="8">
    <source>
        <dbReference type="SAM" id="SignalP"/>
    </source>
</evidence>
<protein>
    <submittedName>
        <fullName evidence="10">Glycoside hydrolase family 5 protein</fullName>
    </submittedName>
</protein>
<feature type="chain" id="PRO_5047370617" evidence="8">
    <location>
        <begin position="29"/>
        <end position="366"/>
    </location>
</feature>
<organism evidence="10 11">
    <name type="scientific">Pelomonas caseinilytica</name>
    <dbReference type="NCBI Taxonomy" id="2906763"/>
    <lineage>
        <taxon>Bacteria</taxon>
        <taxon>Pseudomonadati</taxon>
        <taxon>Pseudomonadota</taxon>
        <taxon>Betaproteobacteria</taxon>
        <taxon>Burkholderiales</taxon>
        <taxon>Sphaerotilaceae</taxon>
        <taxon>Roseateles</taxon>
    </lineage>
</organism>
<evidence type="ECO:0000259" key="9">
    <source>
        <dbReference type="Pfam" id="PF00150"/>
    </source>
</evidence>
<dbReference type="RefSeq" id="WP_233390662.1">
    <property type="nucleotide sequence ID" value="NZ_JAJTWT010000002.1"/>
</dbReference>
<dbReference type="SUPFAM" id="SSF51445">
    <property type="entry name" value="(Trans)glycosidases"/>
    <property type="match status" value="1"/>
</dbReference>
<sequence>MNTNFSRRDALRVASLALTGGWAGHASAAEGQTALQFAERMTPGINLGNTLEALPNETSWGQPATTQATMDGFKAAGFKSVRIPVAWFAHADAEDRVDPRWMARVRQVVDYALQAGLIAMINTHWDGGWLNHTSYDRQASLNRRLAGLWTQIATAFRDYDERLVFAGTNEVGMENLWTPPTQEYADVQNSFNQTFVTTVRATGGANASRFLVVQGYNTNIGHTLKYAVMPTDSVPDRLMMEVHYYDPYEFTLNGKGRIWQWGAKAKDPKATQTWADEPWVEKEFASLEERFVRRGIPVLIGEYGAYPKKQYPGMRAYVHDWIRVVTSSMRRHGLVPMWWDTGGLIDRRTGRPREAEMLRLIVDNGQ</sequence>
<keyword evidence="6" id="KW-0624">Polysaccharide degradation</keyword>
<gene>
    <name evidence="10" type="ORF">LXT12_06780</name>
</gene>
<dbReference type="Gene3D" id="3.20.20.80">
    <property type="entry name" value="Glycosidases"/>
    <property type="match status" value="1"/>
</dbReference>
<feature type="signal peptide" evidence="8">
    <location>
        <begin position="1"/>
        <end position="28"/>
    </location>
</feature>
<dbReference type="PANTHER" id="PTHR31297">
    <property type="entry name" value="GLUCAN ENDO-1,6-BETA-GLUCOSIDASE B"/>
    <property type="match status" value="1"/>
</dbReference>
<evidence type="ECO:0000256" key="3">
    <source>
        <dbReference type="ARBA" id="ARBA00023001"/>
    </source>
</evidence>
<accession>A0ABS8XD87</accession>
<dbReference type="PROSITE" id="PS51318">
    <property type="entry name" value="TAT"/>
    <property type="match status" value="1"/>
</dbReference>
<dbReference type="InterPro" id="IPR050386">
    <property type="entry name" value="Glycosyl_hydrolase_5"/>
</dbReference>
<keyword evidence="8" id="KW-0732">Signal</keyword>
<keyword evidence="2 7" id="KW-0378">Hydrolase</keyword>
<dbReference type="InterPro" id="IPR001547">
    <property type="entry name" value="Glyco_hydro_5"/>
</dbReference>
<dbReference type="EMBL" id="JAJTWT010000002">
    <property type="protein sequence ID" value="MCE4536952.1"/>
    <property type="molecule type" value="Genomic_DNA"/>
</dbReference>
<dbReference type="Pfam" id="PF00150">
    <property type="entry name" value="Cellulase"/>
    <property type="match status" value="1"/>
</dbReference>
<keyword evidence="3" id="KW-0136">Cellulose degradation</keyword>
<name>A0ABS8XD87_9BURK</name>
<dbReference type="GO" id="GO:0016787">
    <property type="term" value="F:hydrolase activity"/>
    <property type="evidence" value="ECO:0007669"/>
    <property type="project" value="UniProtKB-KW"/>
</dbReference>
<evidence type="ECO:0000256" key="5">
    <source>
        <dbReference type="ARBA" id="ARBA00023295"/>
    </source>
</evidence>
<feature type="domain" description="Glycoside hydrolase family 5" evidence="9">
    <location>
        <begin position="55"/>
        <end position="342"/>
    </location>
</feature>
<keyword evidence="5 7" id="KW-0326">Glycosidase</keyword>
<evidence type="ECO:0000256" key="7">
    <source>
        <dbReference type="RuleBase" id="RU361153"/>
    </source>
</evidence>
<dbReference type="PANTHER" id="PTHR31297:SF41">
    <property type="entry name" value="ENDOGLUCANASE, PUTATIVE (AFU_ORTHOLOGUE AFUA_5G01830)-RELATED"/>
    <property type="match status" value="1"/>
</dbReference>
<evidence type="ECO:0000256" key="6">
    <source>
        <dbReference type="ARBA" id="ARBA00023326"/>
    </source>
</evidence>
<keyword evidence="4" id="KW-0119">Carbohydrate metabolism</keyword>
<evidence type="ECO:0000256" key="2">
    <source>
        <dbReference type="ARBA" id="ARBA00022801"/>
    </source>
</evidence>
<keyword evidence="11" id="KW-1185">Reference proteome</keyword>
<evidence type="ECO:0000313" key="10">
    <source>
        <dbReference type="EMBL" id="MCE4536952.1"/>
    </source>
</evidence>
<dbReference type="InterPro" id="IPR006311">
    <property type="entry name" value="TAT_signal"/>
</dbReference>